<protein>
    <submittedName>
        <fullName evidence="1">Uncharacterized protein</fullName>
    </submittedName>
</protein>
<comment type="caution">
    <text evidence="1">The sequence shown here is derived from an EMBL/GenBank/DDBJ whole genome shotgun (WGS) entry which is preliminary data.</text>
</comment>
<evidence type="ECO:0000313" key="1">
    <source>
        <dbReference type="EMBL" id="KAK3679625.1"/>
    </source>
</evidence>
<gene>
    <name evidence="1" type="ORF">LTR37_021351</name>
</gene>
<dbReference type="Proteomes" id="UP001281147">
    <property type="component" value="Unassembled WGS sequence"/>
</dbReference>
<keyword evidence="2" id="KW-1185">Reference proteome</keyword>
<dbReference type="EMBL" id="JAUTXU010000480">
    <property type="protein sequence ID" value="KAK3679625.1"/>
    <property type="molecule type" value="Genomic_DNA"/>
</dbReference>
<proteinExistence type="predicted"/>
<accession>A0ACC3MAG4</accession>
<reference evidence="1" key="1">
    <citation type="submission" date="2023-07" db="EMBL/GenBank/DDBJ databases">
        <title>Black Yeasts Isolated from many extreme environments.</title>
        <authorList>
            <person name="Coleine C."/>
            <person name="Stajich J.E."/>
            <person name="Selbmann L."/>
        </authorList>
    </citation>
    <scope>NUCLEOTIDE SEQUENCE</scope>
    <source>
        <strain evidence="1">CCFEE 5714</strain>
    </source>
</reference>
<name>A0ACC3MAG4_9PEZI</name>
<evidence type="ECO:0000313" key="2">
    <source>
        <dbReference type="Proteomes" id="UP001281147"/>
    </source>
</evidence>
<organism evidence="1 2">
    <name type="scientific">Vermiconidia calcicola</name>
    <dbReference type="NCBI Taxonomy" id="1690605"/>
    <lineage>
        <taxon>Eukaryota</taxon>
        <taxon>Fungi</taxon>
        <taxon>Dikarya</taxon>
        <taxon>Ascomycota</taxon>
        <taxon>Pezizomycotina</taxon>
        <taxon>Dothideomycetes</taxon>
        <taxon>Dothideomycetidae</taxon>
        <taxon>Mycosphaerellales</taxon>
        <taxon>Extremaceae</taxon>
        <taxon>Vermiconidia</taxon>
    </lineage>
</organism>
<sequence length="349" mass="39962">MELDPMPEKTAKELKKLRQLKDKGRVQPDEEVNRKKQEDAAKRIDKLLAHARSLTVPGYANPDNIESANPDVYKLLLKEGVTVDKTEHSPFVNATIWFNEVDHKHTFNGDFANCRANYAMASRWVGKANDIPEVQTYYLEACKEYREQKRATQPQFKHREAFISYWFQERDTDIEIFSKTQVDTLNKFVAEEKACLDALSSMSIGGQGDAGADENTGDDDAMEMERIEMEMERLKTERDDRYYKVMGYGPSRIPNIQQGGFSEWVVRTFLLMRDEITALMDHQRAGAPDMHARIRAHVQKLSELTNEGGRRDFFDKLEANNKTWGVIGPFEGDASVFRDADGDNAMTEG</sequence>